<dbReference type="InterPro" id="IPR042301">
    <property type="entry name" value="GH115_sf"/>
</dbReference>
<dbReference type="InterPro" id="IPR031924">
    <property type="entry name" value="GH115"/>
</dbReference>
<dbReference type="InterPro" id="IPR041437">
    <property type="entry name" value="GH115_C"/>
</dbReference>
<dbReference type="Pfam" id="PF17829">
    <property type="entry name" value="GH115_C"/>
    <property type="match status" value="1"/>
</dbReference>
<dbReference type="EMBL" id="JANBVN010000060">
    <property type="protein sequence ID" value="KAJ9151690.1"/>
    <property type="molecule type" value="Genomic_DNA"/>
</dbReference>
<comment type="caution">
    <text evidence="4">The sequence shown here is derived from an EMBL/GenBank/DDBJ whole genome shotgun (WGS) entry which is preliminary data.</text>
</comment>
<protein>
    <submittedName>
        <fullName evidence="4">Glycoside hydrolase family 115 protein</fullName>
    </submittedName>
</protein>
<organism evidence="4 5">
    <name type="scientific">Coniochaeta hoffmannii</name>
    <dbReference type="NCBI Taxonomy" id="91930"/>
    <lineage>
        <taxon>Eukaryota</taxon>
        <taxon>Fungi</taxon>
        <taxon>Dikarya</taxon>
        <taxon>Ascomycota</taxon>
        <taxon>Pezizomycotina</taxon>
        <taxon>Sordariomycetes</taxon>
        <taxon>Sordariomycetidae</taxon>
        <taxon>Coniochaetales</taxon>
        <taxon>Coniochaetaceae</taxon>
        <taxon>Coniochaeta</taxon>
    </lineage>
</organism>
<evidence type="ECO:0000259" key="3">
    <source>
        <dbReference type="Pfam" id="PF17829"/>
    </source>
</evidence>
<evidence type="ECO:0000256" key="1">
    <source>
        <dbReference type="ARBA" id="ARBA00022801"/>
    </source>
</evidence>
<name>A0AA38RP52_9PEZI</name>
<dbReference type="Proteomes" id="UP001174691">
    <property type="component" value="Unassembled WGS sequence"/>
</dbReference>
<dbReference type="GO" id="GO:0016787">
    <property type="term" value="F:hydrolase activity"/>
    <property type="evidence" value="ECO:0007669"/>
    <property type="project" value="UniProtKB-KW"/>
</dbReference>
<keyword evidence="2" id="KW-0812">Transmembrane</keyword>
<dbReference type="Gene3D" id="3.20.20.520">
    <property type="entry name" value="Glycosyl hydrolase family 115"/>
    <property type="match status" value="1"/>
</dbReference>
<keyword evidence="2" id="KW-1133">Transmembrane helix</keyword>
<dbReference type="Gene3D" id="1.20.58.2150">
    <property type="match status" value="1"/>
</dbReference>
<evidence type="ECO:0000313" key="4">
    <source>
        <dbReference type="EMBL" id="KAJ9151690.1"/>
    </source>
</evidence>
<keyword evidence="2" id="KW-0472">Membrane</keyword>
<dbReference type="AlphaFoldDB" id="A0AA38RP52"/>
<dbReference type="Gene3D" id="2.60.120.1620">
    <property type="match status" value="1"/>
</dbReference>
<evidence type="ECO:0000256" key="2">
    <source>
        <dbReference type="SAM" id="Phobius"/>
    </source>
</evidence>
<keyword evidence="1 4" id="KW-0378">Hydrolase</keyword>
<feature type="domain" description="Gylcosyl hydrolase 115 C-terminal" evidence="3">
    <location>
        <begin position="852"/>
        <end position="1073"/>
    </location>
</feature>
<dbReference type="PANTHER" id="PTHR37842">
    <property type="match status" value="1"/>
</dbReference>
<sequence length="1144" mass="124674">MLSQNVKKAALLAVATAGSVVSGLGQQPIVAFTNSTGTYQIAGGSISAGQILVSSNDYWGVIRAAGDLAMDFGRVTGTNYTLSNGVNASAPASYVYNPVNNMNNTFYTTTGTSNFAGPNYTDVSPANVVVIAGTVGHSTIIDNLIASNAIDVSAIKGQWESFVSQLVQNPMPGTPQALVIAGSDPRGTIYGIYDVSEQIGVSPWYFWADVPPKKNKNIYVLPDKKVQGPPSVKYRGFFLNDEQPALTNWVATHWKDTPYGAGYGPAMYSLVFELLLRLRANYLWPAIWGTMFEVDDPGNQPLADAYEVVIGSSHTEPLMRAQNEFGKFYKGPWAYNLNNATIDDYFRYGVQRAKPYARNSLWTMGMRGTGDTAIEGLGVDKIITMLETLVKNQQSIISTGLGTNISTVPQMWCLYKEVMTYSFEGLQVPEDITLLWADDNWGNVRRLPLLNETDRAGGAGVYYHFDYVGDPRDYKWINTVQLSKTAEQMQLAYARGADRIWIVNVGDLKPLEIPISHFFDMGYDADMWGVDNTGDWAKAWATREFGPTYASNISDIVQRFGMYANRRKFEMVEPQTYSVLNYNEADAILEQWAVLAEETQAVYDKLDADTQPAFFEMVLHPVLAGEIVHKIYIGAAKNIMYAQQKRNSANDMINYVLSVSNDDANLTVRWNNLLGGKWAHMMDQTHLGYDGYWQQPMRNTLPAMQFVQTQLPSLAGHVGVSVEGSNATVQGDDKWHANSGNNLAVPPMDPYGPVTRYFDVFNRGTNSCSWTASPWAPWVKLSQYNGSTGANGSDSRVFISIDWANAPPGPNFTTVNINITTPCRGLDQYGYPAPMVQVPVYLRSVPSNFTKGFVESDGHVSIEGPHYQAIIPPSGAAAGSNTTSNSTSLLRRLISSSPDQNRAASSPSSNITYHTFTNYGRTSGGVGLYPLSTEKLTVSTAPSLSYSLYLFSNSSAANVTVYLSPSQNYLGDGNPLQYAIALYPSHLPAPPSDQPRVVTPVGRTVGTNMPEGWGYAVGDGVWGHTGNYTTTRFNVTREGAYTLRIWALLPSVVVQKVIVDMGGVRPSYLGPPESLLLGRDTPGKYNQTSFENGVDVLGGVGDGNVTRVERERNGAAGAVAGRGMLGSVVMGVLVGMGAVVLLLL</sequence>
<evidence type="ECO:0000313" key="5">
    <source>
        <dbReference type="Proteomes" id="UP001174691"/>
    </source>
</evidence>
<feature type="transmembrane region" description="Helical" evidence="2">
    <location>
        <begin position="1123"/>
        <end position="1143"/>
    </location>
</feature>
<proteinExistence type="predicted"/>
<dbReference type="Pfam" id="PF15979">
    <property type="entry name" value="Glyco_hydro_115"/>
    <property type="match status" value="1"/>
</dbReference>
<dbReference type="InterPro" id="IPR029018">
    <property type="entry name" value="Hex-like_dom2"/>
</dbReference>
<gene>
    <name evidence="4" type="ORF">NKR19_g4683</name>
</gene>
<keyword evidence="5" id="KW-1185">Reference proteome</keyword>
<reference evidence="4" key="1">
    <citation type="submission" date="2022-07" db="EMBL/GenBank/DDBJ databases">
        <title>Fungi with potential for degradation of polypropylene.</title>
        <authorList>
            <person name="Gostincar C."/>
        </authorList>
    </citation>
    <scope>NUCLEOTIDE SEQUENCE</scope>
    <source>
        <strain evidence="4">EXF-13287</strain>
    </source>
</reference>
<dbReference type="Gene3D" id="3.30.379.10">
    <property type="entry name" value="Chitobiase/beta-hexosaminidase domain 2-like"/>
    <property type="match status" value="1"/>
</dbReference>
<dbReference type="PANTHER" id="PTHR37842:SF2">
    <property type="entry name" value="GYLCOSYL HYDROLASE 115 C-TERMINAL DOMAIN-CONTAINING PROTEIN"/>
    <property type="match status" value="1"/>
</dbReference>
<accession>A0AA38RP52</accession>